<gene>
    <name evidence="1" type="ORF">G6034_14565</name>
</gene>
<reference evidence="1 2" key="1">
    <citation type="submission" date="2020-02" db="EMBL/GenBank/DDBJ databases">
        <title>Genome sequence of strain AETb3-4.</title>
        <authorList>
            <person name="Gao J."/>
            <person name="Zhang X."/>
        </authorList>
    </citation>
    <scope>NUCLEOTIDE SEQUENCE [LARGE SCALE GENOMIC DNA]</scope>
    <source>
        <strain evidence="1 2">AETb3-4</strain>
    </source>
</reference>
<dbReference type="EMBL" id="JAAMFM010000024">
    <property type="protein sequence ID" value="NVM96103.1"/>
    <property type="molecule type" value="Genomic_DNA"/>
</dbReference>
<keyword evidence="2" id="KW-1185">Reference proteome</keyword>
<proteinExistence type="predicted"/>
<accession>A0A7Y7IIU2</accession>
<protein>
    <submittedName>
        <fullName evidence="1">Uncharacterized protein</fullName>
    </submittedName>
</protein>
<evidence type="ECO:0000313" key="1">
    <source>
        <dbReference type="EMBL" id="NVM96103.1"/>
    </source>
</evidence>
<name>A0A7Y7IIU2_9MICC</name>
<dbReference type="RefSeq" id="WP_176635822.1">
    <property type="nucleotide sequence ID" value="NZ_JAAMFM010000024.1"/>
</dbReference>
<dbReference type="AlphaFoldDB" id="A0A7Y7IIU2"/>
<sequence length="151" mass="16177">MTATVKKTSDVSELIYAYGEVLQACMQSPRMAWDQVSSGKDHIQAIAKASVKMCPKAPFIAELQRIADGIPPAAMDDGKYVVGKTIQAGTYQVQLPDGASGVNDCYWERTDATGGTIENDFITFAPQGPSVTVYDGEGFVSQSCGTWKKIG</sequence>
<evidence type="ECO:0000313" key="2">
    <source>
        <dbReference type="Proteomes" id="UP000543556"/>
    </source>
</evidence>
<dbReference type="Proteomes" id="UP000543556">
    <property type="component" value="Unassembled WGS sequence"/>
</dbReference>
<comment type="caution">
    <text evidence="1">The sequence shown here is derived from an EMBL/GenBank/DDBJ whole genome shotgun (WGS) entry which is preliminary data.</text>
</comment>
<organism evidence="1 2">
    <name type="scientific">Arthrobacter wenxiniae</name>
    <dbReference type="NCBI Taxonomy" id="2713570"/>
    <lineage>
        <taxon>Bacteria</taxon>
        <taxon>Bacillati</taxon>
        <taxon>Actinomycetota</taxon>
        <taxon>Actinomycetes</taxon>
        <taxon>Micrococcales</taxon>
        <taxon>Micrococcaceae</taxon>
        <taxon>Arthrobacter</taxon>
    </lineage>
</organism>